<dbReference type="Gene3D" id="1.20.120.530">
    <property type="entry name" value="GntR ligand-binding domain-like"/>
    <property type="match status" value="1"/>
</dbReference>
<dbReference type="GO" id="GO:0003677">
    <property type="term" value="F:DNA binding"/>
    <property type="evidence" value="ECO:0007669"/>
    <property type="project" value="UniProtKB-KW"/>
</dbReference>
<gene>
    <name evidence="5" type="primary">ydfH_9</name>
    <name evidence="5" type="ORF">NCTC10821_03258</name>
</gene>
<evidence type="ECO:0000256" key="3">
    <source>
        <dbReference type="ARBA" id="ARBA00023163"/>
    </source>
</evidence>
<dbReference type="EMBL" id="UGQT01000001">
    <property type="protein sequence ID" value="STZ59720.1"/>
    <property type="molecule type" value="Genomic_DNA"/>
</dbReference>
<dbReference type="Gene3D" id="1.10.10.10">
    <property type="entry name" value="Winged helix-like DNA-binding domain superfamily/Winged helix DNA-binding domain"/>
    <property type="match status" value="1"/>
</dbReference>
<sequence length="220" mass="23523">MSPVLAATSLTESLSDALRAQILKGEVPPGLRLTEAWVAERFDVARPTAKAGLDRLCAEGLLRRGPRRSSVVPQLSADDITDIYFSRQPVETLAVRTLAASRTAPTDAQRALNLMRLAAEQSAHADHTEADVAFHRALVAATASQRLQRMHASVMGEAQLCIAQVRRNASTDLTELTARHAAILDAIAKGEPDAAEAALRVDLDGCRDMLLADVAAVRGT</sequence>
<dbReference type="PROSITE" id="PS50949">
    <property type="entry name" value="HTH_GNTR"/>
    <property type="match status" value="1"/>
</dbReference>
<keyword evidence="6" id="KW-1185">Reference proteome</keyword>
<dbReference type="SMART" id="SM00345">
    <property type="entry name" value="HTH_GNTR"/>
    <property type="match status" value="1"/>
</dbReference>
<proteinExistence type="predicted"/>
<dbReference type="RefSeq" id="WP_068919282.1">
    <property type="nucleotide sequence ID" value="NZ_UGQT01000001.1"/>
</dbReference>
<dbReference type="Proteomes" id="UP000254978">
    <property type="component" value="Unassembled WGS sequence"/>
</dbReference>
<evidence type="ECO:0000259" key="4">
    <source>
        <dbReference type="PROSITE" id="PS50949"/>
    </source>
</evidence>
<dbReference type="Pfam" id="PF00392">
    <property type="entry name" value="GntR"/>
    <property type="match status" value="1"/>
</dbReference>
<evidence type="ECO:0000313" key="5">
    <source>
        <dbReference type="EMBL" id="STZ59720.1"/>
    </source>
</evidence>
<evidence type="ECO:0000313" key="6">
    <source>
        <dbReference type="Proteomes" id="UP000254978"/>
    </source>
</evidence>
<dbReference type="SUPFAM" id="SSF46785">
    <property type="entry name" value="Winged helix' DNA-binding domain"/>
    <property type="match status" value="1"/>
</dbReference>
<feature type="domain" description="HTH gntR-type" evidence="4">
    <location>
        <begin position="8"/>
        <end position="75"/>
    </location>
</feature>
<dbReference type="OrthoDB" id="5243844at2"/>
<accession>A0A378TGE6</accession>
<dbReference type="GO" id="GO:0003700">
    <property type="term" value="F:DNA-binding transcription factor activity"/>
    <property type="evidence" value="ECO:0007669"/>
    <property type="project" value="InterPro"/>
</dbReference>
<dbReference type="SMART" id="SM00895">
    <property type="entry name" value="FCD"/>
    <property type="match status" value="1"/>
</dbReference>
<organism evidence="5 6">
    <name type="scientific">Mycolicibacterium tokaiense</name>
    <dbReference type="NCBI Taxonomy" id="39695"/>
    <lineage>
        <taxon>Bacteria</taxon>
        <taxon>Bacillati</taxon>
        <taxon>Actinomycetota</taxon>
        <taxon>Actinomycetes</taxon>
        <taxon>Mycobacteriales</taxon>
        <taxon>Mycobacteriaceae</taxon>
        <taxon>Mycolicibacterium</taxon>
    </lineage>
</organism>
<keyword evidence="3" id="KW-0804">Transcription</keyword>
<evidence type="ECO:0000256" key="2">
    <source>
        <dbReference type="ARBA" id="ARBA00023125"/>
    </source>
</evidence>
<protein>
    <submittedName>
        <fullName evidence="5">GntR family transcriptional regulator</fullName>
    </submittedName>
</protein>
<dbReference type="AlphaFoldDB" id="A0A378TGE6"/>
<dbReference type="InterPro" id="IPR000524">
    <property type="entry name" value="Tscrpt_reg_HTH_GntR"/>
</dbReference>
<dbReference type="PANTHER" id="PTHR43537:SF44">
    <property type="entry name" value="GNTR FAMILY REGULATORY PROTEIN"/>
    <property type="match status" value="1"/>
</dbReference>
<dbReference type="InterPro" id="IPR011711">
    <property type="entry name" value="GntR_C"/>
</dbReference>
<dbReference type="PANTHER" id="PTHR43537">
    <property type="entry name" value="TRANSCRIPTIONAL REGULATOR, GNTR FAMILY"/>
    <property type="match status" value="1"/>
</dbReference>
<dbReference type="InterPro" id="IPR036390">
    <property type="entry name" value="WH_DNA-bd_sf"/>
</dbReference>
<dbReference type="InterPro" id="IPR008920">
    <property type="entry name" value="TF_FadR/GntR_C"/>
</dbReference>
<evidence type="ECO:0000256" key="1">
    <source>
        <dbReference type="ARBA" id="ARBA00023015"/>
    </source>
</evidence>
<reference evidence="5 6" key="1">
    <citation type="submission" date="2018-06" db="EMBL/GenBank/DDBJ databases">
        <authorList>
            <consortium name="Pathogen Informatics"/>
            <person name="Doyle S."/>
        </authorList>
    </citation>
    <scope>NUCLEOTIDE SEQUENCE [LARGE SCALE GENOMIC DNA]</scope>
    <source>
        <strain evidence="5 6">NCTC10821</strain>
    </source>
</reference>
<name>A0A378TGE6_9MYCO</name>
<keyword evidence="2" id="KW-0238">DNA-binding</keyword>
<dbReference type="SUPFAM" id="SSF48008">
    <property type="entry name" value="GntR ligand-binding domain-like"/>
    <property type="match status" value="1"/>
</dbReference>
<dbReference type="InterPro" id="IPR036388">
    <property type="entry name" value="WH-like_DNA-bd_sf"/>
</dbReference>
<dbReference type="Pfam" id="PF07729">
    <property type="entry name" value="FCD"/>
    <property type="match status" value="1"/>
</dbReference>
<keyword evidence="1" id="KW-0805">Transcription regulation</keyword>